<feature type="transmembrane region" description="Helical" evidence="9">
    <location>
        <begin position="97"/>
        <end position="116"/>
    </location>
</feature>
<evidence type="ECO:0000313" key="12">
    <source>
        <dbReference type="EMBL" id="GAA4748712.1"/>
    </source>
</evidence>
<dbReference type="InterPro" id="IPR058533">
    <property type="entry name" value="Cation_efflux_TM"/>
</dbReference>
<feature type="transmembrane region" description="Helical" evidence="9">
    <location>
        <begin position="172"/>
        <end position="190"/>
    </location>
</feature>
<name>A0ABP8Z7H1_9MICO</name>
<gene>
    <name evidence="12" type="ORF">GCM10025783_21090</name>
</gene>
<dbReference type="PANTHER" id="PTHR11562:SF17">
    <property type="entry name" value="RE54080P-RELATED"/>
    <property type="match status" value="1"/>
</dbReference>
<dbReference type="SUPFAM" id="SSF161111">
    <property type="entry name" value="Cation efflux protein transmembrane domain-like"/>
    <property type="match status" value="1"/>
</dbReference>
<feature type="transmembrane region" description="Helical" evidence="9">
    <location>
        <begin position="29"/>
        <end position="50"/>
    </location>
</feature>
<dbReference type="Pfam" id="PF01545">
    <property type="entry name" value="Cation_efflux"/>
    <property type="match status" value="1"/>
</dbReference>
<organism evidence="12 13">
    <name type="scientific">Amnibacterium soli</name>
    <dbReference type="NCBI Taxonomy" id="1282736"/>
    <lineage>
        <taxon>Bacteria</taxon>
        <taxon>Bacillati</taxon>
        <taxon>Actinomycetota</taxon>
        <taxon>Actinomycetes</taxon>
        <taxon>Micrococcales</taxon>
        <taxon>Microbacteriaceae</taxon>
        <taxon>Amnibacterium</taxon>
    </lineage>
</organism>
<evidence type="ECO:0000256" key="1">
    <source>
        <dbReference type="ARBA" id="ARBA00004141"/>
    </source>
</evidence>
<evidence type="ECO:0000256" key="9">
    <source>
        <dbReference type="SAM" id="Phobius"/>
    </source>
</evidence>
<comment type="similarity">
    <text evidence="2">Belongs to the cation diffusion facilitator (CDF) transporter (TC 2.A.4) family. SLC30A subfamily.</text>
</comment>
<feature type="domain" description="Cation efflux protein cytoplasmic" evidence="11">
    <location>
        <begin position="225"/>
        <end position="305"/>
    </location>
</feature>
<evidence type="ECO:0000259" key="11">
    <source>
        <dbReference type="Pfam" id="PF16916"/>
    </source>
</evidence>
<evidence type="ECO:0000256" key="7">
    <source>
        <dbReference type="ARBA" id="ARBA00023136"/>
    </source>
</evidence>
<comment type="subcellular location">
    <subcellularLocation>
        <location evidence="1">Membrane</location>
        <topology evidence="1">Multi-pass membrane protein</topology>
    </subcellularLocation>
</comment>
<reference evidence="13" key="1">
    <citation type="journal article" date="2019" name="Int. J. Syst. Evol. Microbiol.">
        <title>The Global Catalogue of Microorganisms (GCM) 10K type strain sequencing project: providing services to taxonomists for standard genome sequencing and annotation.</title>
        <authorList>
            <consortium name="The Broad Institute Genomics Platform"/>
            <consortium name="The Broad Institute Genome Sequencing Center for Infectious Disease"/>
            <person name="Wu L."/>
            <person name="Ma J."/>
        </authorList>
    </citation>
    <scope>NUCLEOTIDE SEQUENCE [LARGE SCALE GENOMIC DNA]</scope>
    <source>
        <strain evidence="13">JCM 19015</strain>
    </source>
</reference>
<evidence type="ECO:0000256" key="8">
    <source>
        <dbReference type="SAM" id="MobiDB-lite"/>
    </source>
</evidence>
<evidence type="ECO:0000256" key="3">
    <source>
        <dbReference type="ARBA" id="ARBA00022448"/>
    </source>
</evidence>
<dbReference type="SUPFAM" id="SSF160240">
    <property type="entry name" value="Cation efflux protein cytoplasmic domain-like"/>
    <property type="match status" value="1"/>
</dbReference>
<keyword evidence="13" id="KW-1185">Reference proteome</keyword>
<evidence type="ECO:0000313" key="13">
    <source>
        <dbReference type="Proteomes" id="UP001500121"/>
    </source>
</evidence>
<evidence type="ECO:0000256" key="5">
    <source>
        <dbReference type="ARBA" id="ARBA00022989"/>
    </source>
</evidence>
<keyword evidence="6" id="KW-0406">Ion transport</keyword>
<keyword evidence="4 9" id="KW-0812">Transmembrane</keyword>
<dbReference type="InterPro" id="IPR002524">
    <property type="entry name" value="Cation_efflux"/>
</dbReference>
<feature type="transmembrane region" description="Helical" evidence="9">
    <location>
        <begin position="56"/>
        <end position="77"/>
    </location>
</feature>
<sequence>MTPGARLAQTERMHDHGHEAHGHGAPTRALAVVFSITLVLLVVEVAGAVLTGSLALLVDAAHVLTDVLGLGLALVAARLATRSATSRRTYGWARAEVLGAAAQAAVLLGVGVFVVVEAVRRFVEPADVPGPALLVFGGIGLAGNLASLLVLRRSGGGDLNSRAALLEVLNDALGSIGVLAAGLVIALTGWTRADAVAAVLVGALIVPRTLLLLREALEVLLESVPRGVDLQEVRGHLLQQEHVLAVHDLHVTRVSSSLPVLSAHVVVEPACFRNGSAPAVLDALQHCVAAHFAVSMTHSTFQLEPPAHTEHEAGTHA</sequence>
<feature type="domain" description="Cation efflux protein transmembrane" evidence="10">
    <location>
        <begin position="31"/>
        <end position="221"/>
    </location>
</feature>
<dbReference type="InterPro" id="IPR027469">
    <property type="entry name" value="Cation_efflux_TMD_sf"/>
</dbReference>
<dbReference type="Pfam" id="PF16916">
    <property type="entry name" value="ZT_dimer"/>
    <property type="match status" value="1"/>
</dbReference>
<dbReference type="PANTHER" id="PTHR11562">
    <property type="entry name" value="CATION EFFLUX PROTEIN/ ZINC TRANSPORTER"/>
    <property type="match status" value="1"/>
</dbReference>
<evidence type="ECO:0000259" key="10">
    <source>
        <dbReference type="Pfam" id="PF01545"/>
    </source>
</evidence>
<dbReference type="Gene3D" id="1.20.1510.10">
    <property type="entry name" value="Cation efflux protein transmembrane domain"/>
    <property type="match status" value="1"/>
</dbReference>
<evidence type="ECO:0000256" key="2">
    <source>
        <dbReference type="ARBA" id="ARBA00008873"/>
    </source>
</evidence>
<feature type="transmembrane region" description="Helical" evidence="9">
    <location>
        <begin position="128"/>
        <end position="151"/>
    </location>
</feature>
<evidence type="ECO:0000256" key="6">
    <source>
        <dbReference type="ARBA" id="ARBA00023065"/>
    </source>
</evidence>
<keyword evidence="3" id="KW-0813">Transport</keyword>
<evidence type="ECO:0000256" key="4">
    <source>
        <dbReference type="ARBA" id="ARBA00022692"/>
    </source>
</evidence>
<dbReference type="EMBL" id="BAABLP010000004">
    <property type="protein sequence ID" value="GAA4748712.1"/>
    <property type="molecule type" value="Genomic_DNA"/>
</dbReference>
<proteinExistence type="inferred from homology"/>
<dbReference type="InterPro" id="IPR050681">
    <property type="entry name" value="CDF/SLC30A"/>
</dbReference>
<dbReference type="InterPro" id="IPR027470">
    <property type="entry name" value="Cation_efflux_CTD"/>
</dbReference>
<feature type="compositionally biased region" description="Basic and acidic residues" evidence="8">
    <location>
        <begin position="9"/>
        <end position="22"/>
    </location>
</feature>
<dbReference type="Proteomes" id="UP001500121">
    <property type="component" value="Unassembled WGS sequence"/>
</dbReference>
<keyword evidence="5 9" id="KW-1133">Transmembrane helix</keyword>
<comment type="caution">
    <text evidence="12">The sequence shown here is derived from an EMBL/GenBank/DDBJ whole genome shotgun (WGS) entry which is preliminary data.</text>
</comment>
<keyword evidence="7 9" id="KW-0472">Membrane</keyword>
<accession>A0ABP8Z7H1</accession>
<dbReference type="InterPro" id="IPR036837">
    <property type="entry name" value="Cation_efflux_CTD_sf"/>
</dbReference>
<feature type="region of interest" description="Disordered" evidence="8">
    <location>
        <begin position="1"/>
        <end position="22"/>
    </location>
</feature>
<dbReference type="NCBIfam" id="TIGR01297">
    <property type="entry name" value="CDF"/>
    <property type="match status" value="1"/>
</dbReference>
<protein>
    <submittedName>
        <fullName evidence="12">Cation diffusion facilitator family transporter</fullName>
    </submittedName>
</protein>
<feature type="transmembrane region" description="Helical" evidence="9">
    <location>
        <begin position="196"/>
        <end position="213"/>
    </location>
</feature>